<dbReference type="Proteomes" id="UP000184073">
    <property type="component" value="Unassembled WGS sequence"/>
</dbReference>
<dbReference type="GeneID" id="63732428"/>
<gene>
    <name evidence="1" type="ORF">ASPVEDRAFT_807411</name>
</gene>
<organism evidence="1 2">
    <name type="scientific">Aspergillus versicolor CBS 583.65</name>
    <dbReference type="NCBI Taxonomy" id="1036611"/>
    <lineage>
        <taxon>Eukaryota</taxon>
        <taxon>Fungi</taxon>
        <taxon>Dikarya</taxon>
        <taxon>Ascomycota</taxon>
        <taxon>Pezizomycotina</taxon>
        <taxon>Eurotiomycetes</taxon>
        <taxon>Eurotiomycetidae</taxon>
        <taxon>Eurotiales</taxon>
        <taxon>Aspergillaceae</taxon>
        <taxon>Aspergillus</taxon>
        <taxon>Aspergillus subgen. Nidulantes</taxon>
    </lineage>
</organism>
<accession>A0A1L9PTB2</accession>
<sequence length="108" mass="12319">MSVCCRLFSDYLSGLSWLSWTLTWTWTRTSISEHWQHTVPHNLCTARAYQSTNAYVELSTTGRTLGGRGISRLLQCFIYMARLTPCRDYIHNPCCGCSANADLPHLRS</sequence>
<keyword evidence="2" id="KW-1185">Reference proteome</keyword>
<evidence type="ECO:0000313" key="2">
    <source>
        <dbReference type="Proteomes" id="UP000184073"/>
    </source>
</evidence>
<dbReference type="RefSeq" id="XP_040670427.1">
    <property type="nucleotide sequence ID" value="XM_040816917.1"/>
</dbReference>
<evidence type="ECO:0000313" key="1">
    <source>
        <dbReference type="EMBL" id="OJJ04665.1"/>
    </source>
</evidence>
<reference evidence="2" key="1">
    <citation type="journal article" date="2017" name="Genome Biol.">
        <title>Comparative genomics reveals high biological diversity and specific adaptations in the industrially and medically important fungal genus Aspergillus.</title>
        <authorList>
            <person name="de Vries R.P."/>
            <person name="Riley R."/>
            <person name="Wiebenga A."/>
            <person name="Aguilar-Osorio G."/>
            <person name="Amillis S."/>
            <person name="Uchima C.A."/>
            <person name="Anderluh G."/>
            <person name="Asadollahi M."/>
            <person name="Askin M."/>
            <person name="Barry K."/>
            <person name="Battaglia E."/>
            <person name="Bayram O."/>
            <person name="Benocci T."/>
            <person name="Braus-Stromeyer S.A."/>
            <person name="Caldana C."/>
            <person name="Canovas D."/>
            <person name="Cerqueira G.C."/>
            <person name="Chen F."/>
            <person name="Chen W."/>
            <person name="Choi C."/>
            <person name="Clum A."/>
            <person name="Dos Santos R.A."/>
            <person name="Damasio A.R."/>
            <person name="Diallinas G."/>
            <person name="Emri T."/>
            <person name="Fekete E."/>
            <person name="Flipphi M."/>
            <person name="Freyberg S."/>
            <person name="Gallo A."/>
            <person name="Gournas C."/>
            <person name="Habgood R."/>
            <person name="Hainaut M."/>
            <person name="Harispe M.L."/>
            <person name="Henrissat B."/>
            <person name="Hilden K.S."/>
            <person name="Hope R."/>
            <person name="Hossain A."/>
            <person name="Karabika E."/>
            <person name="Karaffa L."/>
            <person name="Karanyi Z."/>
            <person name="Krasevec N."/>
            <person name="Kuo A."/>
            <person name="Kusch H."/>
            <person name="LaButti K."/>
            <person name="Lagendijk E.L."/>
            <person name="Lapidus A."/>
            <person name="Levasseur A."/>
            <person name="Lindquist E."/>
            <person name="Lipzen A."/>
            <person name="Logrieco A.F."/>
            <person name="MacCabe A."/>
            <person name="Maekelae M.R."/>
            <person name="Malavazi I."/>
            <person name="Melin P."/>
            <person name="Meyer V."/>
            <person name="Mielnichuk N."/>
            <person name="Miskei M."/>
            <person name="Molnar A.P."/>
            <person name="Mule G."/>
            <person name="Ngan C.Y."/>
            <person name="Orejas M."/>
            <person name="Orosz E."/>
            <person name="Ouedraogo J.P."/>
            <person name="Overkamp K.M."/>
            <person name="Park H.-S."/>
            <person name="Perrone G."/>
            <person name="Piumi F."/>
            <person name="Punt P.J."/>
            <person name="Ram A.F."/>
            <person name="Ramon A."/>
            <person name="Rauscher S."/>
            <person name="Record E."/>
            <person name="Riano-Pachon D.M."/>
            <person name="Robert V."/>
            <person name="Roehrig J."/>
            <person name="Ruller R."/>
            <person name="Salamov A."/>
            <person name="Salih N.S."/>
            <person name="Samson R.A."/>
            <person name="Sandor E."/>
            <person name="Sanguinetti M."/>
            <person name="Schuetze T."/>
            <person name="Sepcic K."/>
            <person name="Shelest E."/>
            <person name="Sherlock G."/>
            <person name="Sophianopoulou V."/>
            <person name="Squina F.M."/>
            <person name="Sun H."/>
            <person name="Susca A."/>
            <person name="Todd R.B."/>
            <person name="Tsang A."/>
            <person name="Unkles S.E."/>
            <person name="van de Wiele N."/>
            <person name="van Rossen-Uffink D."/>
            <person name="Oliveira J.V."/>
            <person name="Vesth T.C."/>
            <person name="Visser J."/>
            <person name="Yu J.-H."/>
            <person name="Zhou M."/>
            <person name="Andersen M.R."/>
            <person name="Archer D.B."/>
            <person name="Baker S.E."/>
            <person name="Benoit I."/>
            <person name="Brakhage A.A."/>
            <person name="Braus G.H."/>
            <person name="Fischer R."/>
            <person name="Frisvad J.C."/>
            <person name="Goldman G.H."/>
            <person name="Houbraken J."/>
            <person name="Oakley B."/>
            <person name="Pocsi I."/>
            <person name="Scazzocchio C."/>
            <person name="Seiboth B."/>
            <person name="vanKuyk P.A."/>
            <person name="Wortman J."/>
            <person name="Dyer P.S."/>
            <person name="Grigoriev I.V."/>
        </authorList>
    </citation>
    <scope>NUCLEOTIDE SEQUENCE [LARGE SCALE GENOMIC DNA]</scope>
    <source>
        <strain evidence="2">CBS 583.65</strain>
    </source>
</reference>
<name>A0A1L9PTB2_ASPVE</name>
<dbReference type="EMBL" id="KV878132">
    <property type="protein sequence ID" value="OJJ04665.1"/>
    <property type="molecule type" value="Genomic_DNA"/>
</dbReference>
<dbReference type="AlphaFoldDB" id="A0A1L9PTB2"/>
<proteinExistence type="predicted"/>
<dbReference type="VEuPathDB" id="FungiDB:ASPVEDRAFT_807411"/>
<protein>
    <submittedName>
        <fullName evidence="1">Uncharacterized protein</fullName>
    </submittedName>
</protein>